<gene>
    <name evidence="2" type="ORF">AAM4_2345</name>
</gene>
<proteinExistence type="predicted"/>
<feature type="region of interest" description="Disordered" evidence="1">
    <location>
        <begin position="372"/>
        <end position="430"/>
    </location>
</feature>
<dbReference type="RefSeq" id="WP_073329700.1">
    <property type="nucleotide sequence ID" value="NZ_LK995535.1"/>
</dbReference>
<dbReference type="AlphaFoldDB" id="A0A1L7RDT1"/>
<evidence type="ECO:0000313" key="2">
    <source>
        <dbReference type="EMBL" id="CED92177.1"/>
    </source>
</evidence>
<organism evidence="2">
    <name type="scientific">Actinomyces succiniciruminis</name>
    <dbReference type="NCBI Taxonomy" id="1522002"/>
    <lineage>
        <taxon>Bacteria</taxon>
        <taxon>Bacillati</taxon>
        <taxon>Actinomycetota</taxon>
        <taxon>Actinomycetes</taxon>
        <taxon>Actinomycetales</taxon>
        <taxon>Actinomycetaceae</taxon>
        <taxon>Actinomyces</taxon>
    </lineage>
</organism>
<dbReference type="Pfam" id="PF13481">
    <property type="entry name" value="AAA_25"/>
    <property type="match status" value="1"/>
</dbReference>
<feature type="compositionally biased region" description="Polar residues" evidence="1">
    <location>
        <begin position="377"/>
        <end position="386"/>
    </location>
</feature>
<reference evidence="2" key="1">
    <citation type="submission" date="2014-07" db="EMBL/GenBank/DDBJ databases">
        <authorList>
            <person name="Zhang J.E."/>
            <person name="Yang H."/>
            <person name="Guo J."/>
            <person name="Deng Z."/>
            <person name="Luo H."/>
            <person name="Luo M."/>
            <person name="Zhao B."/>
        </authorList>
    </citation>
    <scope>NUCLEOTIDE SEQUENCE</scope>
    <source>
        <strain evidence="2">AM4</strain>
    </source>
</reference>
<evidence type="ECO:0000256" key="1">
    <source>
        <dbReference type="SAM" id="MobiDB-lite"/>
    </source>
</evidence>
<dbReference type="InterPro" id="IPR027417">
    <property type="entry name" value="P-loop_NTPase"/>
</dbReference>
<name>A0A1L7RDT1_9ACTO</name>
<protein>
    <submittedName>
        <fullName evidence="2">Toprim domain protein</fullName>
    </submittedName>
</protein>
<feature type="compositionally biased region" description="Low complexity" evidence="1">
    <location>
        <begin position="413"/>
        <end position="430"/>
    </location>
</feature>
<dbReference type="SUPFAM" id="SSF52540">
    <property type="entry name" value="P-loop containing nucleoside triphosphate hydrolases"/>
    <property type="match status" value="1"/>
</dbReference>
<accession>A0A1L7RDT1</accession>
<dbReference type="EMBL" id="LK995535">
    <property type="protein sequence ID" value="CED92177.1"/>
    <property type="molecule type" value="Genomic_DNA"/>
</dbReference>
<sequence>MSDASPFNNDDGARQLRVTWVDTITPRAVRWAWEYEGDGRIPVGSLSLAAGREGTGKSSFGIWLAAQITRGTLPGAYRGQARRVLYVAVEDSWEYTLVPRLMAAGADLSKVGRVQVQEAFGEEVTMSLPRDNTALEEAIAANDVALVVVDPLMSLLGDGLSASRSREVRRMLDPLVRIADRTGSVVLGIAHHNKGAHTDPIMAVSESKAFTDVPRSVFAFARDDGNDCRVVSQTKNSLGRDAASLPSLQYTIEEATVPLPNGEEAHIGRFTPQGVSERSVTDLLRAKDDGEDADERSAAEAFIVDFIGSRGGEAGAGEVIKAGRAAGFSEQALKNARRRCKSPRITTRKASMGQGWVWAFESEGATKVLKVPCPEKTTPSAPSVTPSADEEETPPQPAEAGTCPHGAPEPDLCAECGGATGTALAGGDRP</sequence>
<dbReference type="Gene3D" id="3.40.50.300">
    <property type="entry name" value="P-loop containing nucleotide triphosphate hydrolases"/>
    <property type="match status" value="1"/>
</dbReference>